<dbReference type="RefSeq" id="WP_284131699.1">
    <property type="nucleotide sequence ID" value="NZ_JASKYM010000001.1"/>
</dbReference>
<comment type="cofactor">
    <cofactor evidence="14">
        <name>[4Fe-4S] cluster</name>
        <dbReference type="ChEBI" id="CHEBI:49883"/>
    </cofactor>
    <text evidence="14">Binds 2 [4Fe-4S] clusters. In this family the first cluster has a non-standard and varying [4Fe-4S] binding motif CX(2)CX(2)CX(4-5)CP.</text>
</comment>
<dbReference type="Pfam" id="PF02775">
    <property type="entry name" value="TPP_enzyme_C"/>
    <property type="match status" value="1"/>
</dbReference>
<proteinExistence type="predicted"/>
<keyword evidence="8 14" id="KW-0249">Electron transport</keyword>
<keyword evidence="6 14" id="KW-0004">4Fe-4S</keyword>
<dbReference type="EMBL" id="JASKYM010000001">
    <property type="protein sequence ID" value="MDK2562737.1"/>
    <property type="molecule type" value="Genomic_DNA"/>
</dbReference>
<comment type="subunit">
    <text evidence="2">Heterodimer of the IorA and IorB subunits.</text>
</comment>
<evidence type="ECO:0000256" key="9">
    <source>
        <dbReference type="ARBA" id="ARBA00023002"/>
    </source>
</evidence>
<keyword evidence="7 14" id="KW-0479">Metal-binding</keyword>
<gene>
    <name evidence="16" type="primary">iorA</name>
    <name evidence="16" type="ORF">QOZ84_04175</name>
</gene>
<evidence type="ECO:0000313" key="16">
    <source>
        <dbReference type="EMBL" id="MDK2562737.1"/>
    </source>
</evidence>
<evidence type="ECO:0000256" key="2">
    <source>
        <dbReference type="ARBA" id="ARBA00011238"/>
    </source>
</evidence>
<dbReference type="PROSITE" id="PS51379">
    <property type="entry name" value="4FE4S_FER_2"/>
    <property type="match status" value="2"/>
</dbReference>
<evidence type="ECO:0000256" key="8">
    <source>
        <dbReference type="ARBA" id="ARBA00022982"/>
    </source>
</evidence>
<dbReference type="Gene3D" id="3.40.50.920">
    <property type="match status" value="1"/>
</dbReference>
<dbReference type="CDD" id="cd07034">
    <property type="entry name" value="TPP_PYR_PFOR_IOR-alpha_like"/>
    <property type="match status" value="1"/>
</dbReference>
<organism evidence="16 17">
    <name type="scientific">Romboutsia sedimentorum</name>
    <dbReference type="NCBI Taxonomy" id="1368474"/>
    <lineage>
        <taxon>Bacteria</taxon>
        <taxon>Bacillati</taxon>
        <taxon>Bacillota</taxon>
        <taxon>Clostridia</taxon>
        <taxon>Peptostreptococcales</taxon>
        <taxon>Peptostreptococcaceae</taxon>
        <taxon>Romboutsia</taxon>
    </lineage>
</organism>
<evidence type="ECO:0000259" key="15">
    <source>
        <dbReference type="PROSITE" id="PS51379"/>
    </source>
</evidence>
<dbReference type="InterPro" id="IPR017900">
    <property type="entry name" value="4Fe4S_Fe_S_CS"/>
</dbReference>
<name>A0ABT7E769_9FIRM</name>
<dbReference type="EC" id="1.2.7.8" evidence="3 14"/>
<keyword evidence="5 14" id="KW-0813">Transport</keyword>
<evidence type="ECO:0000256" key="6">
    <source>
        <dbReference type="ARBA" id="ARBA00022485"/>
    </source>
</evidence>
<dbReference type="PIRSF" id="PIRSF006439">
    <property type="entry name" value="Indolepyruvate_ferr_oxidored"/>
    <property type="match status" value="1"/>
</dbReference>
<evidence type="ECO:0000256" key="13">
    <source>
        <dbReference type="ARBA" id="ARBA00048332"/>
    </source>
</evidence>
<dbReference type="InterPro" id="IPR017896">
    <property type="entry name" value="4Fe4S_Fe-S-bd"/>
</dbReference>
<dbReference type="PANTHER" id="PTHR43710:SF5">
    <property type="entry name" value="INDOLEPYRUVATE FERREDOXIN OXIDOREDUCTASE ALPHA SUBUNIT"/>
    <property type="match status" value="1"/>
</dbReference>
<dbReference type="Gene3D" id="3.30.70.20">
    <property type="match status" value="1"/>
</dbReference>
<dbReference type="GO" id="GO:0043805">
    <property type="term" value="F:indolepyruvate ferredoxin oxidoreductase activity"/>
    <property type="evidence" value="ECO:0007669"/>
    <property type="project" value="UniProtKB-EC"/>
</dbReference>
<dbReference type="SUPFAM" id="SSF54862">
    <property type="entry name" value="4Fe-4S ferredoxins"/>
    <property type="match status" value="1"/>
</dbReference>
<dbReference type="InterPro" id="IPR045025">
    <property type="entry name" value="HACL1-like"/>
</dbReference>
<evidence type="ECO:0000256" key="12">
    <source>
        <dbReference type="ARBA" id="ARBA00030514"/>
    </source>
</evidence>
<evidence type="ECO:0000256" key="4">
    <source>
        <dbReference type="ARBA" id="ARBA00017710"/>
    </source>
</evidence>
<dbReference type="Pfam" id="PF00037">
    <property type="entry name" value="Fer4"/>
    <property type="match status" value="1"/>
</dbReference>
<dbReference type="NCBIfam" id="TIGR03336">
    <property type="entry name" value="IOR_alpha"/>
    <property type="match status" value="1"/>
</dbReference>
<protein>
    <recommendedName>
        <fullName evidence="4 14">Indolepyruvate oxidoreductase subunit IorA</fullName>
        <shortName evidence="14">IOR</shortName>
        <ecNumber evidence="3 14">1.2.7.8</ecNumber>
    </recommendedName>
    <alternativeName>
        <fullName evidence="12 14">Indolepyruvate ferredoxin oxidoreductase subunit alpha</fullName>
    </alternativeName>
</protein>
<dbReference type="PROSITE" id="PS00198">
    <property type="entry name" value="4FE4S_FER_1"/>
    <property type="match status" value="1"/>
</dbReference>
<dbReference type="Gene3D" id="3.40.50.970">
    <property type="match status" value="2"/>
</dbReference>
<dbReference type="InterPro" id="IPR002880">
    <property type="entry name" value="Pyrv_Fd/Flavodoxin_OxRdtase_N"/>
</dbReference>
<evidence type="ECO:0000256" key="14">
    <source>
        <dbReference type="PIRNR" id="PIRNR006439"/>
    </source>
</evidence>
<comment type="caution">
    <text evidence="16">The sequence shown here is derived from an EMBL/GenBank/DDBJ whole genome shotgun (WGS) entry which is preliminary data.</text>
</comment>
<accession>A0ABT7E769</accession>
<dbReference type="SUPFAM" id="SSF52518">
    <property type="entry name" value="Thiamin diphosphate-binding fold (THDP-binding)"/>
    <property type="match status" value="2"/>
</dbReference>
<keyword evidence="9 14" id="KW-0560">Oxidoreductase</keyword>
<evidence type="ECO:0000256" key="7">
    <source>
        <dbReference type="ARBA" id="ARBA00022723"/>
    </source>
</evidence>
<feature type="domain" description="4Fe-4S ferredoxin-type" evidence="15">
    <location>
        <begin position="565"/>
        <end position="594"/>
    </location>
</feature>
<dbReference type="Proteomes" id="UP001301012">
    <property type="component" value="Unassembled WGS sequence"/>
</dbReference>
<dbReference type="InterPro" id="IPR029061">
    <property type="entry name" value="THDP-binding"/>
</dbReference>
<dbReference type="CDD" id="cd02008">
    <property type="entry name" value="TPP_IOR_alpha"/>
    <property type="match status" value="1"/>
</dbReference>
<evidence type="ECO:0000256" key="10">
    <source>
        <dbReference type="ARBA" id="ARBA00023004"/>
    </source>
</evidence>
<dbReference type="InterPro" id="IPR011766">
    <property type="entry name" value="TPP_enzyme_TPP-bd"/>
</dbReference>
<evidence type="ECO:0000313" key="17">
    <source>
        <dbReference type="Proteomes" id="UP001301012"/>
    </source>
</evidence>
<dbReference type="PANTHER" id="PTHR43710">
    <property type="entry name" value="2-HYDROXYACYL-COA LYASE"/>
    <property type="match status" value="1"/>
</dbReference>
<keyword evidence="10 14" id="KW-0408">Iron</keyword>
<reference evidence="16 17" key="1">
    <citation type="submission" date="2023-05" db="EMBL/GenBank/DDBJ databases">
        <title>Rombocin, a short stable natural nisin variant, displays selective antimicrobial activity against Listeria monocytogenes and employs dual mode of action to kill target bacterial strains.</title>
        <authorList>
            <person name="Wambui J."/>
            <person name="Stephan R."/>
            <person name="Kuipers O.P."/>
        </authorList>
    </citation>
    <scope>NUCLEOTIDE SEQUENCE [LARGE SCALE GENOMIC DNA]</scope>
    <source>
        <strain evidence="16 17">RC002</strain>
    </source>
</reference>
<evidence type="ECO:0000256" key="1">
    <source>
        <dbReference type="ARBA" id="ARBA00002995"/>
    </source>
</evidence>
<evidence type="ECO:0000256" key="11">
    <source>
        <dbReference type="ARBA" id="ARBA00023014"/>
    </source>
</evidence>
<keyword evidence="11 14" id="KW-0411">Iron-sulfur</keyword>
<evidence type="ECO:0000256" key="5">
    <source>
        <dbReference type="ARBA" id="ARBA00022448"/>
    </source>
</evidence>
<sequence length="599" mass="65641">MKKLMTGNEAIARGAYEAGVKFASAYPGTPSTEILENVAMYKGDIVAEWATNEKVALEAVIGGSIAGARTMASMKHVGINVAADPLFTFAYTGVNGGMVLISADEPGMHSSQNEQDNRNYAKFAKIALFEPATSQEAKDMLKEAFEISEKYDTPVLYRVTTRLCHSKGIVDCTDRVEVGIKDYVKNPQKNLTVPAHARILRNSVEERLQKLADYSNNTDLNTYEINDKKIGIVASGMCHTYAKEVFGENASYMKLGFTNPMPMEKIKEFASKVDKIYVIEENDPFIEDQMKCAGINCIGKDVLPISGEMTPDVIREAIFGKTNDTIEYNKDLVVPRPPGLCAGCPHRGFFYELGKRKNIMVTGDIGCYTLGFAPPYNAMDTVVCMGASLSTGHGAQKVFNMKEDNEMRVVGVLGDSTFFHTGINSLLDVVYNNGNSISVILDNRITGMTGHQQNPGTGYTLQGDVTNEVDIENLVKACGVKNIRNIDPNNLKEVKETLDWAFGLDEPSVIITRWPCVLKKFSKQDITEFNNPFTSKCEVEHESCVGCKICMKTGCPAISFDKEEKVVNIDKNQCVGCGVCSQVCPKEAITNSATSKGVN</sequence>
<evidence type="ECO:0000256" key="3">
    <source>
        <dbReference type="ARBA" id="ARBA00012812"/>
    </source>
</evidence>
<dbReference type="InterPro" id="IPR017721">
    <property type="entry name" value="IorA"/>
</dbReference>
<feature type="domain" description="4Fe-4S ferredoxin-type" evidence="15">
    <location>
        <begin position="535"/>
        <end position="563"/>
    </location>
</feature>
<comment type="catalytic activity">
    <reaction evidence="13 14">
        <text>indole-3-pyruvate + 2 oxidized [2Fe-2S]-[ferredoxin] + CoA = (indol-3-yl)acetyl-CoA + 2 reduced [2Fe-2S]-[ferredoxin] + CO2 + H(+)</text>
        <dbReference type="Rhea" id="RHEA:12645"/>
        <dbReference type="Rhea" id="RHEA-COMP:10000"/>
        <dbReference type="Rhea" id="RHEA-COMP:10001"/>
        <dbReference type="ChEBI" id="CHEBI:15378"/>
        <dbReference type="ChEBI" id="CHEBI:16526"/>
        <dbReference type="ChEBI" id="CHEBI:17640"/>
        <dbReference type="ChEBI" id="CHEBI:33737"/>
        <dbReference type="ChEBI" id="CHEBI:33738"/>
        <dbReference type="ChEBI" id="CHEBI:57271"/>
        <dbReference type="ChEBI" id="CHEBI:57287"/>
        <dbReference type="EC" id="1.2.7.8"/>
    </reaction>
</comment>
<comment type="function">
    <text evidence="1 14">Catalyzes the ferredoxin-dependent oxidative decarboxylation of arylpyruvates.</text>
</comment>
<dbReference type="InterPro" id="IPR009014">
    <property type="entry name" value="Transketo_C/PFOR_II"/>
</dbReference>
<dbReference type="SUPFAM" id="SSF52922">
    <property type="entry name" value="TK C-terminal domain-like"/>
    <property type="match status" value="1"/>
</dbReference>
<keyword evidence="17" id="KW-1185">Reference proteome</keyword>
<dbReference type="Pfam" id="PF01855">
    <property type="entry name" value="POR_N"/>
    <property type="match status" value="1"/>
</dbReference>